<name>A0ABR0S1C7_9EURO</name>
<comment type="caution">
    <text evidence="1">The sequence shown here is derived from an EMBL/GenBank/DDBJ whole genome shotgun (WGS) entry which is preliminary data.</text>
</comment>
<dbReference type="GeneID" id="89994255"/>
<keyword evidence="2" id="KW-1185">Reference proteome</keyword>
<dbReference type="EMBL" id="JAVHJV010000001">
    <property type="protein sequence ID" value="KAK5946663.1"/>
    <property type="molecule type" value="Genomic_DNA"/>
</dbReference>
<sequence length="476" mass="53949">MEEAAFSAPQLTGSPYPQALQEINVKFGAIDHASREVFLDTIRMKCVFVELRFFRNASKQTGRNLQRRLDYYFKDCRARAMHPTMKVFPNKYSVIRIDLRSNNDRAVLFPTCINLFCADRLRLLLVCHIVWQHVERYHELQVTYQARSRSGCLVIDQILETLGAASGYIQRTDVTANTPGGHGMLQTKSDALFCRIAPSRTVSAGDILKQILDYHLRALGELRSGRMSFIQLLPLAAEGLGQCRWTLVGRSRAQRAIALQYISYVGLVFHGLSRFMLHSKNIHNHQLHYLLKDNSSARTVMRRALSDASEAKRSLLNWTLRPDRPLSYNIFGALFELLKARTQLLLAFARAGSMPGFSISTLVRGRSLTPNQLPSGEWRGLHARGSDNSELNSSTHVQLACSSIDRVRQVCGRLRESGNPVSMNLDRELQWAQDAEAMLKSIESAMEDRGMDVQRDVLVDPMMGLEHYSFQLYLAN</sequence>
<organism evidence="1 2">
    <name type="scientific">Knufia obscura</name>
    <dbReference type="NCBI Taxonomy" id="1635080"/>
    <lineage>
        <taxon>Eukaryota</taxon>
        <taxon>Fungi</taxon>
        <taxon>Dikarya</taxon>
        <taxon>Ascomycota</taxon>
        <taxon>Pezizomycotina</taxon>
        <taxon>Eurotiomycetes</taxon>
        <taxon>Chaetothyriomycetidae</taxon>
        <taxon>Chaetothyriales</taxon>
        <taxon>Trichomeriaceae</taxon>
        <taxon>Knufia</taxon>
    </lineage>
</organism>
<proteinExistence type="predicted"/>
<dbReference type="RefSeq" id="XP_064734753.1">
    <property type="nucleotide sequence ID" value="XM_064869256.1"/>
</dbReference>
<accession>A0ABR0S1C7</accession>
<evidence type="ECO:0000313" key="1">
    <source>
        <dbReference type="EMBL" id="KAK5946663.1"/>
    </source>
</evidence>
<reference evidence="1 2" key="1">
    <citation type="journal article" date="2023" name="Res Sq">
        <title>Genomic and morphological characterization of Knufia obscura isolated from the Mars 2020 spacecraft assembly facility.</title>
        <authorList>
            <person name="Chander A.M."/>
            <person name="Teixeira M.M."/>
            <person name="Singh N.K."/>
            <person name="Williams M.P."/>
            <person name="Parker C.W."/>
            <person name="Leo P."/>
            <person name="Stajich J.E."/>
            <person name="Torok T."/>
            <person name="Tighe S."/>
            <person name="Mason C.E."/>
            <person name="Venkateswaran K."/>
        </authorList>
    </citation>
    <scope>NUCLEOTIDE SEQUENCE [LARGE SCALE GENOMIC DNA]</scope>
    <source>
        <strain evidence="1 2">CCFEE 5817</strain>
    </source>
</reference>
<evidence type="ECO:0000313" key="2">
    <source>
        <dbReference type="Proteomes" id="UP001334248"/>
    </source>
</evidence>
<gene>
    <name evidence="1" type="ORF">PMZ80_000806</name>
</gene>
<dbReference type="Proteomes" id="UP001334248">
    <property type="component" value="Unassembled WGS sequence"/>
</dbReference>
<protein>
    <submittedName>
        <fullName evidence="1">Uncharacterized protein</fullName>
    </submittedName>
</protein>